<protein>
    <submittedName>
        <fullName evidence="2">Uncharacterized protein</fullName>
    </submittedName>
</protein>
<keyword evidence="1" id="KW-0812">Transmembrane</keyword>
<evidence type="ECO:0000256" key="1">
    <source>
        <dbReference type="SAM" id="Phobius"/>
    </source>
</evidence>
<feature type="transmembrane region" description="Helical" evidence="1">
    <location>
        <begin position="7"/>
        <end position="25"/>
    </location>
</feature>
<gene>
    <name evidence="2" type="ORF">HELGO_WM33589</name>
</gene>
<feature type="transmembrane region" description="Helical" evidence="1">
    <location>
        <begin position="167"/>
        <end position="188"/>
    </location>
</feature>
<sequence>MKRRYKALIAIIVPLIIMGILSYVHPISYNYIMGYMVAVVLVFKSSILSLWLVSKLKLLHFLKGLTLFQALLLGMKRWLIDNIVSQWLDKHIISHFKKPFQELFQYYKAISFKTKIKNFVVIVLPLGLGVWVMYITDLLTHIALFVELKVIVIGFFKALWLILSKIFLWLTSSWFAPILEVFALSYLLTLLEKFLGKNNPISRFFNYIGNKLNDFLAFLGVLNDKHIEPILNKNISKRSQSFGHRISQIIRNKKIKDEYLYFDNFQNIILKGHINAYHSFKKMEAINNKKELYNIINQETSDNINIIAYVSRNGKGDLLEEKIINDYYHDIFMLKGIASHKNHGVRVQNEEEIDHTDFWVLNTSKYPVWIKSTSKNIKNYELKANEMKLIKTNNHVNFNSQDLYFEYNMVQISPTALDQSN</sequence>
<feature type="transmembrane region" description="Helical" evidence="1">
    <location>
        <begin position="31"/>
        <end position="53"/>
    </location>
</feature>
<name>A0A6S6SWS8_9BACT</name>
<organism evidence="2">
    <name type="scientific">uncultured Sulfurovum sp</name>
    <dbReference type="NCBI Taxonomy" id="269237"/>
    <lineage>
        <taxon>Bacteria</taxon>
        <taxon>Pseudomonadati</taxon>
        <taxon>Campylobacterota</taxon>
        <taxon>Epsilonproteobacteria</taxon>
        <taxon>Campylobacterales</taxon>
        <taxon>Sulfurovaceae</taxon>
        <taxon>Sulfurovum</taxon>
        <taxon>environmental samples</taxon>
    </lineage>
</organism>
<reference evidence="2" key="1">
    <citation type="submission" date="2020-01" db="EMBL/GenBank/DDBJ databases">
        <authorList>
            <person name="Meier V. D."/>
            <person name="Meier V D."/>
        </authorList>
    </citation>
    <scope>NUCLEOTIDE SEQUENCE</scope>
    <source>
        <strain evidence="2">HLG_WM_MAG_02</strain>
    </source>
</reference>
<feature type="transmembrane region" description="Helical" evidence="1">
    <location>
        <begin position="118"/>
        <end position="136"/>
    </location>
</feature>
<keyword evidence="1" id="KW-1133">Transmembrane helix</keyword>
<evidence type="ECO:0000313" key="2">
    <source>
        <dbReference type="EMBL" id="CAA6807041.1"/>
    </source>
</evidence>
<accession>A0A6S6SWS8</accession>
<dbReference type="EMBL" id="CACVAZ010000035">
    <property type="protein sequence ID" value="CAA6807041.1"/>
    <property type="molecule type" value="Genomic_DNA"/>
</dbReference>
<keyword evidence="1" id="KW-0472">Membrane</keyword>
<dbReference type="AlphaFoldDB" id="A0A6S6SWS8"/>
<feature type="transmembrane region" description="Helical" evidence="1">
    <location>
        <begin position="142"/>
        <end position="160"/>
    </location>
</feature>
<proteinExistence type="predicted"/>